<dbReference type="RefSeq" id="WP_075065328.1">
    <property type="nucleotide sequence ID" value="NZ_LKAJ02000001.1"/>
</dbReference>
<keyword evidence="1" id="KW-0732">Signal</keyword>
<dbReference type="Pfam" id="PF10048">
    <property type="entry name" value="DUF2282"/>
    <property type="match status" value="1"/>
</dbReference>
<dbReference type="OrthoDB" id="1551288at2"/>
<sequence length="91" mass="9502">MDFKVMMQSALGAALALGVSTNSVAGPSQVTAKTINKDGLEKCYGIVKSGFNDCGADIHACATQSAKDGDPNDWLYMPKGMCEKIIGGKTK</sequence>
<dbReference type="InterPro" id="IPR018740">
    <property type="entry name" value="DUF2282_membr"/>
</dbReference>
<proteinExistence type="predicted"/>
<dbReference type="EMBL" id="LKAJ02000001">
    <property type="protein sequence ID" value="MCS5712529.1"/>
    <property type="molecule type" value="Genomic_DNA"/>
</dbReference>
<evidence type="ECO:0000313" key="2">
    <source>
        <dbReference type="EMBL" id="KRG22270.1"/>
    </source>
</evidence>
<protein>
    <submittedName>
        <fullName evidence="3">DUF2282 domain-containing protein</fullName>
    </submittedName>
</protein>
<comment type="caution">
    <text evidence="2">The sequence shown here is derived from an EMBL/GenBank/DDBJ whole genome shotgun (WGS) entry which is preliminary data.</text>
</comment>
<keyword evidence="4" id="KW-1185">Reference proteome</keyword>
<gene>
    <name evidence="2" type="ORF">HT99x_00689</name>
    <name evidence="3" type="ORF">HT99x_013900</name>
</gene>
<dbReference type="EMBL" id="LKAJ01000002">
    <property type="protein sequence ID" value="KRG22270.1"/>
    <property type="molecule type" value="Genomic_DNA"/>
</dbReference>
<accession>A0A0Q9YZ68</accession>
<organism evidence="2">
    <name type="scientific">Candidatus Berkiella aquae</name>
    <dbReference type="NCBI Taxonomy" id="295108"/>
    <lineage>
        <taxon>Bacteria</taxon>
        <taxon>Pseudomonadati</taxon>
        <taxon>Pseudomonadota</taxon>
        <taxon>Gammaproteobacteria</taxon>
        <taxon>Candidatus Berkiellales</taxon>
        <taxon>Candidatus Berkiellaceae</taxon>
        <taxon>Candidatus Berkiella</taxon>
    </lineage>
</organism>
<dbReference type="STRING" id="295108.HT99x_00689"/>
<feature type="signal peptide" evidence="1">
    <location>
        <begin position="1"/>
        <end position="25"/>
    </location>
</feature>
<evidence type="ECO:0000256" key="1">
    <source>
        <dbReference type="SAM" id="SignalP"/>
    </source>
</evidence>
<evidence type="ECO:0000313" key="3">
    <source>
        <dbReference type="EMBL" id="MCS5712529.1"/>
    </source>
</evidence>
<reference evidence="3" key="3">
    <citation type="submission" date="2021-06" db="EMBL/GenBank/DDBJ databases">
        <title>Genomic Description and Analysis of Intracellular Bacteria, Candidatus Berkiella cookevillensis and Candidatus Berkiella aquae.</title>
        <authorList>
            <person name="Kidane D.T."/>
            <person name="Mehari Y.T."/>
            <person name="Rice F.C."/>
            <person name="Arivett B.A."/>
            <person name="Farone A.L."/>
            <person name="Berk S.G."/>
            <person name="Farone M.B."/>
        </authorList>
    </citation>
    <scope>NUCLEOTIDE SEQUENCE</scope>
    <source>
        <strain evidence="3">HT99</strain>
    </source>
</reference>
<dbReference type="AlphaFoldDB" id="A0A0Q9YZ68"/>
<feature type="chain" id="PRO_5043129868" evidence="1">
    <location>
        <begin position="26"/>
        <end position="91"/>
    </location>
</feature>
<reference evidence="3" key="2">
    <citation type="journal article" date="2016" name="Genome Announc.">
        <title>Draft Genome Sequences of Two Novel Amoeba-Resistant Intranuclear Bacteria, 'Candidatus Berkiella cookevillensis' and 'Candidatus Berkiella aquae'.</title>
        <authorList>
            <person name="Mehari Y.T."/>
            <person name="Arivett B.A."/>
            <person name="Farone A.L."/>
            <person name="Gunderson J.H."/>
            <person name="Farone M.B."/>
        </authorList>
    </citation>
    <scope>NUCLEOTIDE SEQUENCE</scope>
    <source>
        <strain evidence="3">HT99</strain>
    </source>
</reference>
<reference evidence="2" key="1">
    <citation type="submission" date="2015-09" db="EMBL/GenBank/DDBJ databases">
        <title>Draft Genome Sequences of Two Novel Amoeba-resistant Intranuclear Bacteria, Candidatus Berkiella cookevillensis and Candidatus Berkiella aquae.</title>
        <authorList>
            <person name="Mehari Y.T."/>
            <person name="Arivett B.A."/>
            <person name="Farone A.L."/>
            <person name="Gunderson J.H."/>
            <person name="Farone M.B."/>
        </authorList>
    </citation>
    <scope>NUCLEOTIDE SEQUENCE [LARGE SCALE GENOMIC DNA]</scope>
    <source>
        <strain evidence="2">HT99</strain>
    </source>
</reference>
<dbReference type="Proteomes" id="UP000051497">
    <property type="component" value="Unassembled WGS sequence"/>
</dbReference>
<evidence type="ECO:0000313" key="4">
    <source>
        <dbReference type="Proteomes" id="UP000051497"/>
    </source>
</evidence>
<name>A0A0Q9YZ68_9GAMM</name>